<name>A0A347WEF9_9PROT</name>
<evidence type="ECO:0000313" key="4">
    <source>
        <dbReference type="Proteomes" id="UP000264120"/>
    </source>
</evidence>
<dbReference type="PANTHER" id="PTHR39465:SF1">
    <property type="entry name" value="DNA LIGASE D 3'-PHOSPHOESTERASE DOMAIN-CONTAINING PROTEIN"/>
    <property type="match status" value="1"/>
</dbReference>
<dbReference type="EMBL" id="CP023036">
    <property type="protein sequence ID" value="AXY23252.1"/>
    <property type="molecule type" value="Genomic_DNA"/>
</dbReference>
<feature type="region of interest" description="Disordered" evidence="1">
    <location>
        <begin position="1"/>
        <end position="26"/>
    </location>
</feature>
<evidence type="ECO:0000313" key="3">
    <source>
        <dbReference type="EMBL" id="AXY23252.1"/>
    </source>
</evidence>
<dbReference type="NCBIfam" id="TIGR02777">
    <property type="entry name" value="LigD_PE_dom"/>
    <property type="match status" value="1"/>
</dbReference>
<dbReference type="GO" id="GO:0016874">
    <property type="term" value="F:ligase activity"/>
    <property type="evidence" value="ECO:0007669"/>
    <property type="project" value="UniProtKB-KW"/>
</dbReference>
<feature type="domain" description="DNA ligase D 3'-phosphoesterase" evidence="2">
    <location>
        <begin position="33"/>
        <end position="138"/>
    </location>
</feature>
<proteinExistence type="predicted"/>
<reference evidence="3 4" key="1">
    <citation type="submission" date="2017-08" db="EMBL/GenBank/DDBJ databases">
        <title>Complete genome sequence of Gluconacetobacter saccharivorans CV1 isolated from Fermented Vinegar.</title>
        <authorList>
            <person name="Kim S.-Y."/>
        </authorList>
    </citation>
    <scope>NUCLEOTIDE SEQUENCE [LARGE SCALE GENOMIC DNA]</scope>
    <source>
        <strain evidence="3 4">CV1</strain>
    </source>
</reference>
<feature type="compositionally biased region" description="Basic and acidic residues" evidence="1">
    <location>
        <begin position="1"/>
        <end position="19"/>
    </location>
</feature>
<keyword evidence="4" id="KW-1185">Reference proteome</keyword>
<dbReference type="Pfam" id="PF13298">
    <property type="entry name" value="LigD_N"/>
    <property type="match status" value="1"/>
</dbReference>
<dbReference type="KEGG" id="ksc:CD178_02505"/>
<dbReference type="RefSeq" id="WP_162900480.1">
    <property type="nucleotide sequence ID" value="NZ_CP023036.1"/>
</dbReference>
<keyword evidence="3" id="KW-0436">Ligase</keyword>
<evidence type="ECO:0000256" key="1">
    <source>
        <dbReference type="SAM" id="MobiDB-lite"/>
    </source>
</evidence>
<protein>
    <submittedName>
        <fullName evidence="3">DNA ligase-like protein</fullName>
    </submittedName>
</protein>
<evidence type="ECO:0000259" key="2">
    <source>
        <dbReference type="Pfam" id="PF13298"/>
    </source>
</evidence>
<organism evidence="3 4">
    <name type="scientific">Komagataeibacter saccharivorans</name>
    <dbReference type="NCBI Taxonomy" id="265959"/>
    <lineage>
        <taxon>Bacteria</taxon>
        <taxon>Pseudomonadati</taxon>
        <taxon>Pseudomonadota</taxon>
        <taxon>Alphaproteobacteria</taxon>
        <taxon>Acetobacterales</taxon>
        <taxon>Acetobacteraceae</taxon>
        <taxon>Komagataeibacter</taxon>
    </lineage>
</organism>
<dbReference type="PANTHER" id="PTHR39465">
    <property type="entry name" value="DNA LIGASE D, 3'-PHOSPHOESTERASE DOMAIN"/>
    <property type="match status" value="1"/>
</dbReference>
<accession>A0A347WEF9</accession>
<dbReference type="Proteomes" id="UP000264120">
    <property type="component" value="Chromosome"/>
</dbReference>
<dbReference type="AlphaFoldDB" id="A0A347WEF9"/>
<sequence length="198" mass="22114">MSLDTYRQKRDFHKTHEPAGEGQQMAGQHFVVQKHDARRLHYDFRLELDGVLKSWAVTRGPSLVPGEKRLAVQVEDHPLDYGDFEGTIPAGQYGGGTVAIWDRGTWTPAGDAGQGLAKGHLDFELHGQKLAGHWHLVRMKGRPRDRHDNWLLIKADDEAARSADDPDILKEQPLSVKSGRTITEIAESMPPFPKIGKA</sequence>
<dbReference type="InterPro" id="IPR014144">
    <property type="entry name" value="LigD_PE_domain"/>
</dbReference>
<gene>
    <name evidence="3" type="ORF">CD178_02505</name>
</gene>